<dbReference type="EMBL" id="LFZO01000968">
    <property type="protein sequence ID" value="KXS94551.1"/>
    <property type="molecule type" value="Genomic_DNA"/>
</dbReference>
<dbReference type="AlphaFoldDB" id="A0A139GWJ5"/>
<gene>
    <name evidence="1" type="ORF">AC579_4478</name>
</gene>
<comment type="caution">
    <text evidence="1">The sequence shown here is derived from an EMBL/GenBank/DDBJ whole genome shotgun (WGS) entry which is preliminary data.</text>
</comment>
<sequence length="80" mass="8724">MLYSSNYKPSFTFAFFNHGFDLLKLTLVGKRADFNGGLLRITEITDGSFHLGSVSACRVFNTVSLGPQKALIAGFEDGCL</sequence>
<reference evidence="1 2" key="1">
    <citation type="submission" date="2015-07" db="EMBL/GenBank/DDBJ databases">
        <title>Comparative genomics of the Sigatoka disease complex on banana suggests a link between parallel evolutionary changes in Pseudocercospora fijiensis and Pseudocercospora eumusae and increased virulence on the banana host.</title>
        <authorList>
            <person name="Chang T.-C."/>
            <person name="Salvucci A."/>
            <person name="Crous P.W."/>
            <person name="Stergiopoulos I."/>
        </authorList>
    </citation>
    <scope>NUCLEOTIDE SEQUENCE [LARGE SCALE GENOMIC DNA]</scope>
    <source>
        <strain evidence="1 2">CBS 116634</strain>
    </source>
</reference>
<evidence type="ECO:0000313" key="1">
    <source>
        <dbReference type="EMBL" id="KXS94551.1"/>
    </source>
</evidence>
<evidence type="ECO:0000313" key="2">
    <source>
        <dbReference type="Proteomes" id="UP000073492"/>
    </source>
</evidence>
<dbReference type="Proteomes" id="UP000073492">
    <property type="component" value="Unassembled WGS sequence"/>
</dbReference>
<keyword evidence="2" id="KW-1185">Reference proteome</keyword>
<proteinExistence type="predicted"/>
<protein>
    <submittedName>
        <fullName evidence="1">Uncharacterized protein</fullName>
    </submittedName>
</protein>
<organism evidence="1 2">
    <name type="scientific">Pseudocercospora musae</name>
    <dbReference type="NCBI Taxonomy" id="113226"/>
    <lineage>
        <taxon>Eukaryota</taxon>
        <taxon>Fungi</taxon>
        <taxon>Dikarya</taxon>
        <taxon>Ascomycota</taxon>
        <taxon>Pezizomycotina</taxon>
        <taxon>Dothideomycetes</taxon>
        <taxon>Dothideomycetidae</taxon>
        <taxon>Mycosphaerellales</taxon>
        <taxon>Mycosphaerellaceae</taxon>
        <taxon>Pseudocercospora</taxon>
    </lineage>
</organism>
<name>A0A139GWJ5_9PEZI</name>
<accession>A0A139GWJ5</accession>